<protein>
    <recommendedName>
        <fullName evidence="1">Nucleoside phosphorylase domain-containing protein</fullName>
    </recommendedName>
</protein>
<dbReference type="PANTHER" id="PTHR46082:SF11">
    <property type="entry name" value="AAA+ ATPASE DOMAIN-CONTAINING PROTEIN-RELATED"/>
    <property type="match status" value="1"/>
</dbReference>
<comment type="caution">
    <text evidence="2">The sequence shown here is derived from an EMBL/GenBank/DDBJ whole genome shotgun (WGS) entry which is preliminary data.</text>
</comment>
<dbReference type="GO" id="GO:0003824">
    <property type="term" value="F:catalytic activity"/>
    <property type="evidence" value="ECO:0007669"/>
    <property type="project" value="InterPro"/>
</dbReference>
<feature type="domain" description="Nucleoside phosphorylase" evidence="1">
    <location>
        <begin position="3"/>
        <end position="205"/>
    </location>
</feature>
<reference evidence="2 3" key="1">
    <citation type="submission" date="2017-02" db="EMBL/GenBank/DDBJ databases">
        <title>Genomes of Trichoderma spp. with biocontrol activity.</title>
        <authorList>
            <person name="Gardiner D."/>
            <person name="Kazan K."/>
            <person name="Vos C."/>
            <person name="Harvey P."/>
        </authorList>
    </citation>
    <scope>NUCLEOTIDE SEQUENCE [LARGE SCALE GENOMIC DNA]</scope>
    <source>
        <strain evidence="2 3">Tr1</strain>
    </source>
</reference>
<evidence type="ECO:0000313" key="3">
    <source>
        <dbReference type="Proteomes" id="UP000236290"/>
    </source>
</evidence>
<dbReference type="InterPro" id="IPR000845">
    <property type="entry name" value="Nucleoside_phosphorylase_d"/>
</dbReference>
<dbReference type="Gene3D" id="3.40.50.1580">
    <property type="entry name" value="Nucleoside phosphorylase domain"/>
    <property type="match status" value="1"/>
</dbReference>
<dbReference type="InterPro" id="IPR053137">
    <property type="entry name" value="NLR-like"/>
</dbReference>
<name>A0A2K0UAR9_TRIHA</name>
<sequence length="231" mass="25142">MVGIGSGIPPHVRLGDVVVSQPSGGHPGVVQWDFGKAEQEGQIVQTGSLSQPPRALLAALTKLKSKHEMKGHNIHKLLDQMTTKWPRLAPNYAWSARLKDPLYSSPRATTDFSAVKASRKPGEISIHYGLIASGNQAIKDSATRDRINKSLAGQVLCFEMEAAGLVKSFPCIVIRGICDYADSFKKKDWQEYAAAIAAAFAKELLEAVQPTDIEGDNRASDLLKQSQYPFV</sequence>
<evidence type="ECO:0000313" key="2">
    <source>
        <dbReference type="EMBL" id="PNP54853.1"/>
    </source>
</evidence>
<dbReference type="GO" id="GO:0009116">
    <property type="term" value="P:nucleoside metabolic process"/>
    <property type="evidence" value="ECO:0007669"/>
    <property type="project" value="InterPro"/>
</dbReference>
<dbReference type="Proteomes" id="UP000236290">
    <property type="component" value="Unassembled WGS sequence"/>
</dbReference>
<accession>A0A2K0UAR9</accession>
<dbReference type="PANTHER" id="PTHR46082">
    <property type="entry name" value="ATP/GTP-BINDING PROTEIN-RELATED"/>
    <property type="match status" value="1"/>
</dbReference>
<organism evidence="2 3">
    <name type="scientific">Trichoderma harzianum</name>
    <name type="common">Hypocrea lixii</name>
    <dbReference type="NCBI Taxonomy" id="5544"/>
    <lineage>
        <taxon>Eukaryota</taxon>
        <taxon>Fungi</taxon>
        <taxon>Dikarya</taxon>
        <taxon>Ascomycota</taxon>
        <taxon>Pezizomycotina</taxon>
        <taxon>Sordariomycetes</taxon>
        <taxon>Hypocreomycetidae</taxon>
        <taxon>Hypocreales</taxon>
        <taxon>Hypocreaceae</taxon>
        <taxon>Trichoderma</taxon>
    </lineage>
</organism>
<dbReference type="Pfam" id="PF01048">
    <property type="entry name" value="PNP_UDP_1"/>
    <property type="match status" value="1"/>
</dbReference>
<dbReference type="OrthoDB" id="20872at2759"/>
<proteinExistence type="predicted"/>
<evidence type="ECO:0000259" key="1">
    <source>
        <dbReference type="Pfam" id="PF01048"/>
    </source>
</evidence>
<gene>
    <name evidence="2" type="ORF">THARTR1_04542</name>
</gene>
<dbReference type="SUPFAM" id="SSF53167">
    <property type="entry name" value="Purine and uridine phosphorylases"/>
    <property type="match status" value="1"/>
</dbReference>
<dbReference type="AlphaFoldDB" id="A0A2K0UAR9"/>
<dbReference type="EMBL" id="MTYI01000056">
    <property type="protein sequence ID" value="PNP54853.1"/>
    <property type="molecule type" value="Genomic_DNA"/>
</dbReference>
<dbReference type="InterPro" id="IPR035994">
    <property type="entry name" value="Nucleoside_phosphorylase_sf"/>
</dbReference>